<dbReference type="AlphaFoldDB" id="A0A6B0RCA0"/>
<accession>A0A6B0RCA0</accession>
<dbReference type="Proteomes" id="UP000322234">
    <property type="component" value="Unassembled WGS sequence"/>
</dbReference>
<evidence type="ECO:0000313" key="2">
    <source>
        <dbReference type="Proteomes" id="UP000322234"/>
    </source>
</evidence>
<sequence length="142" mass="16518">MRLRPRQEPDSAEVDELLLPNPFQHQKLLLTRECMKYILQKDTNFENTSFLALNLVPNHPNGREAKRVHLYSTLEINYEKFYKTVKVPVFTQKLQKSDKHDRRPAALLDEAWGEGLLSDASLDVHLAASLTLNPHRTQTYHL</sequence>
<keyword evidence="2" id="KW-1185">Reference proteome</keyword>
<protein>
    <submittedName>
        <fullName evidence="1">Uncharacterized protein</fullName>
    </submittedName>
</protein>
<name>A0A6B0RCA0_9CETA</name>
<proteinExistence type="predicted"/>
<comment type="caution">
    <text evidence="1">The sequence shown here is derived from an EMBL/GenBank/DDBJ whole genome shotgun (WGS) entry which is preliminary data.</text>
</comment>
<gene>
    <name evidence="1" type="ORF">E5288_WYG013104</name>
</gene>
<evidence type="ECO:0000313" key="1">
    <source>
        <dbReference type="EMBL" id="MXQ86601.1"/>
    </source>
</evidence>
<reference evidence="1" key="1">
    <citation type="submission" date="2019-10" db="EMBL/GenBank/DDBJ databases">
        <title>The sequence and de novo assembly of the wild yak genome.</title>
        <authorList>
            <person name="Liu Y."/>
        </authorList>
    </citation>
    <scope>NUCLEOTIDE SEQUENCE [LARGE SCALE GENOMIC DNA]</scope>
    <source>
        <strain evidence="1">WY2019</strain>
    </source>
</reference>
<dbReference type="EMBL" id="VBQZ03000034">
    <property type="protein sequence ID" value="MXQ86601.1"/>
    <property type="molecule type" value="Genomic_DNA"/>
</dbReference>
<organism evidence="1 2">
    <name type="scientific">Bos mutus</name>
    <name type="common">wild yak</name>
    <dbReference type="NCBI Taxonomy" id="72004"/>
    <lineage>
        <taxon>Eukaryota</taxon>
        <taxon>Metazoa</taxon>
        <taxon>Chordata</taxon>
        <taxon>Craniata</taxon>
        <taxon>Vertebrata</taxon>
        <taxon>Euteleostomi</taxon>
        <taxon>Mammalia</taxon>
        <taxon>Eutheria</taxon>
        <taxon>Laurasiatheria</taxon>
        <taxon>Artiodactyla</taxon>
        <taxon>Ruminantia</taxon>
        <taxon>Pecora</taxon>
        <taxon>Bovidae</taxon>
        <taxon>Bovinae</taxon>
        <taxon>Bos</taxon>
    </lineage>
</organism>